<organism evidence="1 2">
    <name type="scientific">Oscillibacter valericigenes</name>
    <dbReference type="NCBI Taxonomy" id="351091"/>
    <lineage>
        <taxon>Bacteria</taxon>
        <taxon>Bacillati</taxon>
        <taxon>Bacillota</taxon>
        <taxon>Clostridia</taxon>
        <taxon>Eubacteriales</taxon>
        <taxon>Oscillospiraceae</taxon>
        <taxon>Oscillibacter</taxon>
    </lineage>
</organism>
<name>A0ABS2FTK1_9FIRM</name>
<evidence type="ECO:0000313" key="2">
    <source>
        <dbReference type="Proteomes" id="UP000719500"/>
    </source>
</evidence>
<accession>A0ABS2FTK1</accession>
<comment type="caution">
    <text evidence="1">The sequence shown here is derived from an EMBL/GenBank/DDBJ whole genome shotgun (WGS) entry which is preliminary data.</text>
</comment>
<dbReference type="RefSeq" id="WP_204801969.1">
    <property type="nucleotide sequence ID" value="NZ_JACSNX010000001.1"/>
</dbReference>
<dbReference type="EMBL" id="JACSNX010000001">
    <property type="protein sequence ID" value="MBM6850216.1"/>
    <property type="molecule type" value="Genomic_DNA"/>
</dbReference>
<reference evidence="1 2" key="1">
    <citation type="journal article" date="2021" name="Sci. Rep.">
        <title>The distribution of antibiotic resistance genes in chicken gut microbiota commensals.</title>
        <authorList>
            <person name="Juricova H."/>
            <person name="Matiasovicova J."/>
            <person name="Kubasova T."/>
            <person name="Cejkova D."/>
            <person name="Rychlik I."/>
        </authorList>
    </citation>
    <scope>NUCLEOTIDE SEQUENCE [LARGE SCALE GENOMIC DNA]</scope>
    <source>
        <strain evidence="1 2">An411</strain>
    </source>
</reference>
<keyword evidence="2" id="KW-1185">Reference proteome</keyword>
<protein>
    <submittedName>
        <fullName evidence="1">Uncharacterized protein</fullName>
    </submittedName>
</protein>
<gene>
    <name evidence="1" type="ORF">H9X91_02030</name>
</gene>
<dbReference type="Proteomes" id="UP000719500">
    <property type="component" value="Unassembled WGS sequence"/>
</dbReference>
<evidence type="ECO:0000313" key="1">
    <source>
        <dbReference type="EMBL" id="MBM6850216.1"/>
    </source>
</evidence>
<sequence length="206" mass="23681">MPNKTKRTLRPALAIEKEVKRDEISTGLNVGVEKLEGKTTARQPIDNTHNTKYLLKQYRRVAYAVEISESELNLRMEMEHGTRLSTLEVNAELAGVDLSNTKLEAYAQSVIRSKSMLEIIKTALDSVRKDPDRGELMYQILYETYFTPSKPRRREDIIDKLDSMGFPMSIASYHNYLNAAIHAIDRILWGYTARDCIEIIKQFLPD</sequence>
<proteinExistence type="predicted"/>